<keyword evidence="1" id="KW-0472">Membrane</keyword>
<reference evidence="4" key="1">
    <citation type="journal article" date="2019" name="Int. J. Syst. Evol. Microbiol.">
        <title>The Global Catalogue of Microorganisms (GCM) 10K type strain sequencing project: providing services to taxonomists for standard genome sequencing and annotation.</title>
        <authorList>
            <consortium name="The Broad Institute Genomics Platform"/>
            <consortium name="The Broad Institute Genome Sequencing Center for Infectious Disease"/>
            <person name="Wu L."/>
            <person name="Ma J."/>
        </authorList>
    </citation>
    <scope>NUCLEOTIDE SEQUENCE [LARGE SCALE GENOMIC DNA]</scope>
    <source>
        <strain evidence="4">KCTC 52925</strain>
    </source>
</reference>
<proteinExistence type="predicted"/>
<evidence type="ECO:0000313" key="4">
    <source>
        <dbReference type="Proteomes" id="UP001597438"/>
    </source>
</evidence>
<protein>
    <submittedName>
        <fullName evidence="3">2TM domain-containing protein</fullName>
    </submittedName>
</protein>
<dbReference type="Proteomes" id="UP001597438">
    <property type="component" value="Unassembled WGS sequence"/>
</dbReference>
<evidence type="ECO:0000313" key="3">
    <source>
        <dbReference type="EMBL" id="MFD2835249.1"/>
    </source>
</evidence>
<organism evidence="3 4">
    <name type="scientific">Christiangramia antarctica</name>
    <dbReference type="NCBI Taxonomy" id="2058158"/>
    <lineage>
        <taxon>Bacteria</taxon>
        <taxon>Pseudomonadati</taxon>
        <taxon>Bacteroidota</taxon>
        <taxon>Flavobacteriia</taxon>
        <taxon>Flavobacteriales</taxon>
        <taxon>Flavobacteriaceae</taxon>
        <taxon>Christiangramia</taxon>
    </lineage>
</organism>
<accession>A0ABW5XA82</accession>
<evidence type="ECO:0000256" key="1">
    <source>
        <dbReference type="SAM" id="Phobius"/>
    </source>
</evidence>
<evidence type="ECO:0000259" key="2">
    <source>
        <dbReference type="Pfam" id="PF13239"/>
    </source>
</evidence>
<name>A0ABW5XA82_9FLAO</name>
<keyword evidence="1" id="KW-0812">Transmembrane</keyword>
<feature type="transmembrane region" description="Helical" evidence="1">
    <location>
        <begin position="47"/>
        <end position="66"/>
    </location>
</feature>
<sequence>MENNQQSYEKAREKVKALKEFYGHFFSFTIVNLFLAAVNYYTNEWAYAWFLWVTFSWGIGLIFNALKVFELNPFYNRDWEERKIKEYMEKEKSQRWR</sequence>
<keyword evidence="1" id="KW-1133">Transmembrane helix</keyword>
<dbReference type="Pfam" id="PF13239">
    <property type="entry name" value="2TM"/>
    <property type="match status" value="1"/>
</dbReference>
<keyword evidence="4" id="KW-1185">Reference proteome</keyword>
<feature type="domain" description="2TM" evidence="2">
    <location>
        <begin position="9"/>
        <end position="89"/>
    </location>
</feature>
<gene>
    <name evidence="3" type="ORF">ACFSYS_18305</name>
</gene>
<dbReference type="InterPro" id="IPR025698">
    <property type="entry name" value="2TM_dom"/>
</dbReference>
<dbReference type="EMBL" id="JBHUOJ010000039">
    <property type="protein sequence ID" value="MFD2835249.1"/>
    <property type="molecule type" value="Genomic_DNA"/>
</dbReference>
<dbReference type="RefSeq" id="WP_251741260.1">
    <property type="nucleotide sequence ID" value="NZ_JBHUOJ010000039.1"/>
</dbReference>
<feature type="transmembrane region" description="Helical" evidence="1">
    <location>
        <begin position="21"/>
        <end position="41"/>
    </location>
</feature>
<comment type="caution">
    <text evidence="3">The sequence shown here is derived from an EMBL/GenBank/DDBJ whole genome shotgun (WGS) entry which is preliminary data.</text>
</comment>